<evidence type="ECO:0000256" key="1">
    <source>
        <dbReference type="SAM" id="Phobius"/>
    </source>
</evidence>
<evidence type="ECO:0000313" key="3">
    <source>
        <dbReference type="Proteomes" id="UP000076837"/>
    </source>
</evidence>
<reference evidence="2 3" key="1">
    <citation type="journal article" date="2016" name="Sci. Rep.">
        <title>Draft genome sequencing and secretome analysis of fungal phytopathogen Ascochyta rabiei provides insight into the necrotrophic effector repertoire.</title>
        <authorList>
            <person name="Verma S."/>
            <person name="Gazara R.K."/>
            <person name="Nizam S."/>
            <person name="Parween S."/>
            <person name="Chattopadhyay D."/>
            <person name="Verma P.K."/>
        </authorList>
    </citation>
    <scope>NUCLEOTIDE SEQUENCE [LARGE SCALE GENOMIC DNA]</scope>
    <source>
        <strain evidence="2 3">ArDII</strain>
    </source>
</reference>
<dbReference type="Proteomes" id="UP000076837">
    <property type="component" value="Unassembled WGS sequence"/>
</dbReference>
<gene>
    <name evidence="2" type="ORF">ST47_g6</name>
</gene>
<sequence length="143" mass="15312">MANTDTTTTTTTTTTITTTTISTTISNAFTTAETGENWATTALSALDVWCGSTCHVALRCVLRSLLLVVLVGAFASVLLRSLGWKRRMQLIKATGLIRARSMLEESDMGRFAGTFMSAQVGAKKAKAEIVDGRPDVQDSCVLM</sequence>
<proteinExistence type="predicted"/>
<dbReference type="EMBL" id="JYNV01000001">
    <property type="protein sequence ID" value="KZM28829.1"/>
    <property type="molecule type" value="Genomic_DNA"/>
</dbReference>
<feature type="transmembrane region" description="Helical" evidence="1">
    <location>
        <begin position="56"/>
        <end position="79"/>
    </location>
</feature>
<keyword evidence="1" id="KW-0472">Membrane</keyword>
<keyword evidence="1" id="KW-1133">Transmembrane helix</keyword>
<comment type="caution">
    <text evidence="2">The sequence shown here is derived from an EMBL/GenBank/DDBJ whole genome shotgun (WGS) entry which is preliminary data.</text>
</comment>
<organism evidence="2 3">
    <name type="scientific">Didymella rabiei</name>
    <name type="common">Chickpea ascochyta blight fungus</name>
    <name type="synonym">Mycosphaerella rabiei</name>
    <dbReference type="NCBI Taxonomy" id="5454"/>
    <lineage>
        <taxon>Eukaryota</taxon>
        <taxon>Fungi</taxon>
        <taxon>Dikarya</taxon>
        <taxon>Ascomycota</taxon>
        <taxon>Pezizomycotina</taxon>
        <taxon>Dothideomycetes</taxon>
        <taxon>Pleosporomycetidae</taxon>
        <taxon>Pleosporales</taxon>
        <taxon>Pleosporineae</taxon>
        <taxon>Didymellaceae</taxon>
        <taxon>Ascochyta</taxon>
    </lineage>
</organism>
<accession>A0A163MLX4</accession>
<dbReference type="AlphaFoldDB" id="A0A163MLX4"/>
<name>A0A163MLX4_DIDRA</name>
<keyword evidence="3" id="KW-1185">Reference proteome</keyword>
<protein>
    <submittedName>
        <fullName evidence="2">Uncharacterized protein</fullName>
    </submittedName>
</protein>
<evidence type="ECO:0000313" key="2">
    <source>
        <dbReference type="EMBL" id="KZM28829.1"/>
    </source>
</evidence>
<keyword evidence="1" id="KW-0812">Transmembrane</keyword>